<dbReference type="Proteomes" id="UP001209666">
    <property type="component" value="Unassembled WGS sequence"/>
</dbReference>
<dbReference type="RefSeq" id="WP_262623746.1">
    <property type="nucleotide sequence ID" value="NZ_JAOQKI010000009.1"/>
</dbReference>
<organism evidence="2 3">
    <name type="scientific">Roseburia amylophila</name>
    <dbReference type="NCBI Taxonomy" id="2981794"/>
    <lineage>
        <taxon>Bacteria</taxon>
        <taxon>Bacillati</taxon>
        <taxon>Bacillota</taxon>
        <taxon>Clostridia</taxon>
        <taxon>Lachnospirales</taxon>
        <taxon>Lachnospiraceae</taxon>
        <taxon>Roseburia</taxon>
    </lineage>
</organism>
<reference evidence="2 3" key="1">
    <citation type="journal article" date="2021" name="ISME Commun">
        <title>Automated analysis of genomic sequences facilitates high-throughput and comprehensive description of bacteria.</title>
        <authorList>
            <person name="Hitch T.C.A."/>
        </authorList>
    </citation>
    <scope>NUCLEOTIDE SEQUENCE [LARGE SCALE GENOMIC DNA]</scope>
    <source>
        <strain evidence="2 3">Sanger_19</strain>
    </source>
</reference>
<keyword evidence="3" id="KW-1185">Reference proteome</keyword>
<accession>A0ABT2SDD6</accession>
<gene>
    <name evidence="2" type="ORF">OCV43_07230</name>
</gene>
<evidence type="ECO:0000313" key="2">
    <source>
        <dbReference type="EMBL" id="MCU6717064.1"/>
    </source>
</evidence>
<proteinExistence type="predicted"/>
<feature type="domain" description="DUF3846" evidence="1">
    <location>
        <begin position="10"/>
        <end position="104"/>
    </location>
</feature>
<dbReference type="InterPro" id="IPR024559">
    <property type="entry name" value="DUF3846"/>
</dbReference>
<comment type="caution">
    <text evidence="2">The sequence shown here is derived from an EMBL/GenBank/DDBJ whole genome shotgun (WGS) entry which is preliminary data.</text>
</comment>
<dbReference type="Pfam" id="PF12957">
    <property type="entry name" value="DUF3846"/>
    <property type="match status" value="1"/>
</dbReference>
<dbReference type="EMBL" id="JAOQKI010000009">
    <property type="protein sequence ID" value="MCU6717064.1"/>
    <property type="molecule type" value="Genomic_DNA"/>
</dbReference>
<evidence type="ECO:0000259" key="1">
    <source>
        <dbReference type="Pfam" id="PF12957"/>
    </source>
</evidence>
<sequence>MKQKIKAYIIRVDEEGRQYKGYFTEIDNTLEAKQEIVGGLIQVVRLTPDIDIIINDEGKLRGMPLNRIWLSEDGEPLDFLVGNIIAVRHCDDVFTDILSEDCEIIERLLPPIRLNMSVMGKDGKYRTNSMFYFNHDELLDYKECADED</sequence>
<name>A0ABT2SDD6_9FIRM</name>
<evidence type="ECO:0000313" key="3">
    <source>
        <dbReference type="Proteomes" id="UP001209666"/>
    </source>
</evidence>
<protein>
    <submittedName>
        <fullName evidence="2">DUF3846 domain-containing protein</fullName>
    </submittedName>
</protein>